<feature type="non-terminal residue" evidence="1">
    <location>
        <position position="1"/>
    </location>
</feature>
<evidence type="ECO:0000313" key="1">
    <source>
        <dbReference type="EMBL" id="CAJ1376105.1"/>
    </source>
</evidence>
<name>A0AA36HWK1_9DINO</name>
<gene>
    <name evidence="1" type="ORF">EVOR1521_LOCUS5244</name>
</gene>
<reference evidence="1" key="1">
    <citation type="submission" date="2023-08" db="EMBL/GenBank/DDBJ databases">
        <authorList>
            <person name="Chen Y."/>
            <person name="Shah S."/>
            <person name="Dougan E. K."/>
            <person name="Thang M."/>
            <person name="Chan C."/>
        </authorList>
    </citation>
    <scope>NUCLEOTIDE SEQUENCE</scope>
</reference>
<dbReference type="EMBL" id="CAUJNA010000362">
    <property type="protein sequence ID" value="CAJ1376105.1"/>
    <property type="molecule type" value="Genomic_DNA"/>
</dbReference>
<dbReference type="Proteomes" id="UP001178507">
    <property type="component" value="Unassembled WGS sequence"/>
</dbReference>
<protein>
    <submittedName>
        <fullName evidence="1">Uncharacterized protein</fullName>
    </submittedName>
</protein>
<comment type="caution">
    <text evidence="1">The sequence shown here is derived from an EMBL/GenBank/DDBJ whole genome shotgun (WGS) entry which is preliminary data.</text>
</comment>
<keyword evidence="2" id="KW-1185">Reference proteome</keyword>
<sequence>SSTSWRGWSCRNLASKLLRWFSGGGKFWISCPTQRWSPSTLPWTCLTRSQASSERA</sequence>
<organism evidence="1 2">
    <name type="scientific">Effrenium voratum</name>
    <dbReference type="NCBI Taxonomy" id="2562239"/>
    <lineage>
        <taxon>Eukaryota</taxon>
        <taxon>Sar</taxon>
        <taxon>Alveolata</taxon>
        <taxon>Dinophyceae</taxon>
        <taxon>Suessiales</taxon>
        <taxon>Symbiodiniaceae</taxon>
        <taxon>Effrenium</taxon>
    </lineage>
</organism>
<dbReference type="AlphaFoldDB" id="A0AA36HWK1"/>
<accession>A0AA36HWK1</accession>
<proteinExistence type="predicted"/>
<evidence type="ECO:0000313" key="2">
    <source>
        <dbReference type="Proteomes" id="UP001178507"/>
    </source>
</evidence>